<feature type="compositionally biased region" description="Polar residues" evidence="2">
    <location>
        <begin position="271"/>
        <end position="285"/>
    </location>
</feature>
<feature type="region of interest" description="Disordered" evidence="2">
    <location>
        <begin position="998"/>
        <end position="1033"/>
    </location>
</feature>
<organism evidence="3 4">
    <name type="scientific">Opisthorchis felineus</name>
    <dbReference type="NCBI Taxonomy" id="147828"/>
    <lineage>
        <taxon>Eukaryota</taxon>
        <taxon>Metazoa</taxon>
        <taxon>Spiralia</taxon>
        <taxon>Lophotrochozoa</taxon>
        <taxon>Platyhelminthes</taxon>
        <taxon>Trematoda</taxon>
        <taxon>Digenea</taxon>
        <taxon>Opisthorchiida</taxon>
        <taxon>Opisthorchiata</taxon>
        <taxon>Opisthorchiidae</taxon>
        <taxon>Opisthorchis</taxon>
    </lineage>
</organism>
<feature type="compositionally biased region" description="Low complexity" evidence="2">
    <location>
        <begin position="1532"/>
        <end position="1553"/>
    </location>
</feature>
<sequence>MSTDILHFDTSPFTITDEADGDQDDKRLRDELEQLIAEQFNDFDLGNDNEDLPGSPGDEQNVTTSAYPDDVASILAAGKLSLLEHAIQRFGEEENHSAVDPLSSPSSNTSIQARELSNSSSSSPFGTSNHEFNSVLVNAALVVGDVPTGDLGCNNNNIGPDVDAASLKKPSVLSPGDQKIDQNVRKCQQPVVTHSTFRSPYNHSHGTNWDTRVPEEASQQYLLAFQRDRDSNSSSVQTNERNTHVTQSVASADLVSHYYSVAPNAPVVRSNGPSDNVPETNSLEGSSDRQGRNRKAAEIKLSPITHRGPVGEIGTTPVNGQHTPLQLDNGEKSYLPSHIPFGQPNGLPIDAKDRRELLYAARGRQVEELTNDLNRVQDELAKEKRLAAHRLTLAEGERQALTTRLSSSEALIRDIQQQLSAEQESSSRLAQRLNALQQSNSELTNELSALRSTNESLSAQLIELTTGDAARRAEEREGKLTEALERRYALANEATTAELQLAKQRLLEKDKEVADLQRQLETCRSDANRAQAEFRETIHRMNRQLEDAQQHCQRLASSALCSEVSDLRQKLCELETSRKITEDVNKILQEELHDLREQISLYEGALRLEAEYKGDEFMDIISSQYNQSSPMPDPPLVKKKRPKSLDHVAFCENEFTICGSGANPRPSSAVENVTDPLEDDRGAGEFRKLYGGNVPYSTESFSEPPKSAQPARTPSASDRGSEAFRPSSHQKFTTSTPAPNLTQSPSMLSRLRSELTRALSGYKAKREQVTQLHEVVFTTRCQLHEAVEKSKRTEKNTALLQDRLVSLEQELTSSRELKGSPGPREHLLQGQVERLRADYAALEEELRSTRARLQSALGAEARALENEKAATERLNASAAERDAAIDRARAVCEVHYTSMRRRLEVDWANEREAATKRAEQALCQARQECAELEVELHRVTKLYQDAQLSTQQAVENALLEAMQEREAERIRFWREELPNQLAAARSLWEQEIKNNRHSVVESEKRGSADRASKRPMTLASASQTRPISSNCTDSQTNTRILQVASADVQTDITSILSVCGLDTGDASCQLIKQSGQTDLRVLPKVYGEHCVQCLSVQLLDSEFVNVQVLDDQLRRFLKDRLKLYRRRAWNSVGMALCEAVHRHNLEALLQTVVPEVEKSELATGGTSPKSDADCTEKLVPSREFGDSDSEETADPVVVGQMTRPEVLRRVEQLVSVLISLREDLDTTKNNLQQAQLKLEEVPNGNPLAPELYQSALRKIKEEVLNYVHTCQTRAAQTLHSELGRVHRRACRQFTNHLRQALYEAGAPVGNASHPRVVFPIRRNASLPRSNPTSIEASVGSVPVTVLRTPNSENTETRQDSSALPNDSSSEPASRLLTSTNLSTDLESLLHVIDDVCASTESRFQTNLSTGTALFDDSLEMPSKALKVESTGVGLGSRNTAVIPPVSGDFKSETRSAKSELADVKDGAPSVDSSSLVNSHPHVPSTVASTCLRSAAEEEPLSDCASCSTVPPVSVTLVNPNKRIVRSPVRLAPTSRTSPPSRWSSIQSSRIKSSVPTLESPIPLPRHLNATLSEEPANPQSMNVTSTHAANKRVSKSQGSPPSSLSAHTRRVLHLSPPPTGLPLPSTKRGDR</sequence>
<dbReference type="STRING" id="147828.A0A4S2LPP9"/>
<feature type="region of interest" description="Disordered" evidence="2">
    <location>
        <begin position="1159"/>
        <end position="1196"/>
    </location>
</feature>
<keyword evidence="4" id="KW-1185">Reference proteome</keyword>
<dbReference type="GO" id="GO:0005813">
    <property type="term" value="C:centrosome"/>
    <property type="evidence" value="ECO:0007669"/>
    <property type="project" value="TreeGrafter"/>
</dbReference>
<evidence type="ECO:0000313" key="3">
    <source>
        <dbReference type="EMBL" id="TGZ65711.1"/>
    </source>
</evidence>
<feature type="compositionally biased region" description="Basic and acidic residues" evidence="2">
    <location>
        <begin position="998"/>
        <end position="1012"/>
    </location>
</feature>
<gene>
    <name evidence="3" type="ORF">CRM22_005751</name>
</gene>
<protein>
    <submittedName>
        <fullName evidence="3">Uncharacterized protein</fullName>
    </submittedName>
</protein>
<accession>A0A4S2LPP9</accession>
<dbReference type="Proteomes" id="UP000308267">
    <property type="component" value="Unassembled WGS sequence"/>
</dbReference>
<evidence type="ECO:0000313" key="4">
    <source>
        <dbReference type="Proteomes" id="UP000308267"/>
    </source>
</evidence>
<feature type="compositionally biased region" description="Polar residues" evidence="2">
    <location>
        <begin position="1019"/>
        <end position="1033"/>
    </location>
</feature>
<name>A0A4S2LPP9_OPIFE</name>
<feature type="region of interest" description="Disordered" evidence="2">
    <location>
        <begin position="41"/>
        <end position="64"/>
    </location>
</feature>
<dbReference type="InterPro" id="IPR051235">
    <property type="entry name" value="CEP152/SHC-Transforming"/>
</dbReference>
<dbReference type="GO" id="GO:0007099">
    <property type="term" value="P:centriole replication"/>
    <property type="evidence" value="ECO:0007669"/>
    <property type="project" value="TreeGrafter"/>
</dbReference>
<feature type="compositionally biased region" description="Polar residues" evidence="2">
    <location>
        <begin position="1347"/>
        <end position="1374"/>
    </location>
</feature>
<feature type="compositionally biased region" description="Polar residues" evidence="2">
    <location>
        <begin position="1326"/>
        <end position="1335"/>
    </location>
</feature>
<feature type="compositionally biased region" description="Polar residues" evidence="2">
    <location>
        <begin position="727"/>
        <end position="746"/>
    </location>
</feature>
<dbReference type="PANTHER" id="PTHR10337">
    <property type="entry name" value="SHC TRANSFORMING PROTEIN"/>
    <property type="match status" value="1"/>
</dbReference>
<feature type="compositionally biased region" description="Low complexity" evidence="2">
    <location>
        <begin position="1622"/>
        <end position="1631"/>
    </location>
</feature>
<dbReference type="EMBL" id="SJOL01006480">
    <property type="protein sequence ID" value="TGZ65711.1"/>
    <property type="molecule type" value="Genomic_DNA"/>
</dbReference>
<reference evidence="3 4" key="1">
    <citation type="journal article" date="2019" name="BMC Genomics">
        <title>New insights from Opisthorchis felineus genome: update on genomics of the epidemiologically important liver flukes.</title>
        <authorList>
            <person name="Ershov N.I."/>
            <person name="Mordvinov V.A."/>
            <person name="Prokhortchouk E.B."/>
            <person name="Pakharukova M.Y."/>
            <person name="Gunbin K.V."/>
            <person name="Ustyantsev K."/>
            <person name="Genaev M.A."/>
            <person name="Blinov A.G."/>
            <person name="Mazur A."/>
            <person name="Boulygina E."/>
            <person name="Tsygankova S."/>
            <person name="Khrameeva E."/>
            <person name="Chekanov N."/>
            <person name="Fan G."/>
            <person name="Xiao A."/>
            <person name="Zhang H."/>
            <person name="Xu X."/>
            <person name="Yang H."/>
            <person name="Solovyev V."/>
            <person name="Lee S.M."/>
            <person name="Liu X."/>
            <person name="Afonnikov D.A."/>
            <person name="Skryabin K.G."/>
        </authorList>
    </citation>
    <scope>NUCLEOTIDE SEQUENCE [LARGE SCALE GENOMIC DNA]</scope>
    <source>
        <strain evidence="3">AK-0245</strain>
        <tissue evidence="3">Whole organism</tissue>
    </source>
</reference>
<feature type="region of interest" description="Disordered" evidence="2">
    <location>
        <begin position="94"/>
        <end position="126"/>
    </location>
</feature>
<evidence type="ECO:0000256" key="1">
    <source>
        <dbReference type="SAM" id="Coils"/>
    </source>
</evidence>
<feature type="coiled-coil region" evidence="1">
    <location>
        <begin position="426"/>
        <end position="460"/>
    </location>
</feature>
<feature type="region of interest" description="Disordered" evidence="2">
    <location>
        <begin position="1459"/>
        <end position="1483"/>
    </location>
</feature>
<feature type="coiled-coil region" evidence="1">
    <location>
        <begin position="359"/>
        <end position="386"/>
    </location>
</feature>
<feature type="compositionally biased region" description="Polar residues" evidence="2">
    <location>
        <begin position="1577"/>
        <end position="1588"/>
    </location>
</feature>
<feature type="region of interest" description="Disordered" evidence="2">
    <location>
        <begin position="1"/>
        <end position="23"/>
    </location>
</feature>
<evidence type="ECO:0000256" key="2">
    <source>
        <dbReference type="SAM" id="MobiDB-lite"/>
    </source>
</evidence>
<feature type="compositionally biased region" description="Low complexity" evidence="2">
    <location>
        <begin position="1595"/>
        <end position="1605"/>
    </location>
</feature>
<feature type="coiled-coil region" evidence="1">
    <location>
        <begin position="790"/>
        <end position="881"/>
    </location>
</feature>
<feature type="coiled-coil region" evidence="1">
    <location>
        <begin position="492"/>
        <end position="605"/>
    </location>
</feature>
<dbReference type="OrthoDB" id="10064205at2759"/>
<feature type="region of interest" description="Disordered" evidence="2">
    <location>
        <begin position="1325"/>
        <end position="1374"/>
    </location>
</feature>
<dbReference type="PANTHER" id="PTHR10337:SF6">
    <property type="entry name" value="CENTROSOMAL PROTEIN OF 152 KDA"/>
    <property type="match status" value="1"/>
</dbReference>
<proteinExistence type="predicted"/>
<feature type="compositionally biased region" description="Polar residues" evidence="2">
    <location>
        <begin position="103"/>
        <end position="116"/>
    </location>
</feature>
<keyword evidence="1" id="KW-0175">Coiled coil</keyword>
<feature type="region of interest" description="Disordered" evidence="2">
    <location>
        <begin position="1527"/>
        <end position="1631"/>
    </location>
</feature>
<feature type="compositionally biased region" description="Basic and acidic residues" evidence="2">
    <location>
        <begin position="1170"/>
        <end position="1185"/>
    </location>
</feature>
<feature type="region of interest" description="Disordered" evidence="2">
    <location>
        <begin position="661"/>
        <end position="746"/>
    </location>
</feature>
<feature type="compositionally biased region" description="Basic and acidic residues" evidence="2">
    <location>
        <begin position="679"/>
        <end position="688"/>
    </location>
</feature>
<feature type="region of interest" description="Disordered" evidence="2">
    <location>
        <begin position="264"/>
        <end position="294"/>
    </location>
</feature>
<comment type="caution">
    <text evidence="3">The sequence shown here is derived from an EMBL/GenBank/DDBJ whole genome shotgun (WGS) entry which is preliminary data.</text>
</comment>